<gene>
    <name evidence="2" type="ORF">BRADI_1g62075v3</name>
</gene>
<organism evidence="2">
    <name type="scientific">Brachypodium distachyon</name>
    <name type="common">Purple false brome</name>
    <name type="synonym">Trachynia distachya</name>
    <dbReference type="NCBI Taxonomy" id="15368"/>
    <lineage>
        <taxon>Eukaryota</taxon>
        <taxon>Viridiplantae</taxon>
        <taxon>Streptophyta</taxon>
        <taxon>Embryophyta</taxon>
        <taxon>Tracheophyta</taxon>
        <taxon>Spermatophyta</taxon>
        <taxon>Magnoliopsida</taxon>
        <taxon>Liliopsida</taxon>
        <taxon>Poales</taxon>
        <taxon>Poaceae</taxon>
        <taxon>BOP clade</taxon>
        <taxon>Pooideae</taxon>
        <taxon>Stipodae</taxon>
        <taxon>Brachypodieae</taxon>
        <taxon>Brachypodium</taxon>
    </lineage>
</organism>
<dbReference type="AlphaFoldDB" id="A0A2K2DT09"/>
<evidence type="ECO:0000313" key="4">
    <source>
        <dbReference type="Proteomes" id="UP000008810"/>
    </source>
</evidence>
<evidence type="ECO:0000313" key="2">
    <source>
        <dbReference type="EMBL" id="PNT77406.1"/>
    </source>
</evidence>
<accession>A0A2K2DT09</accession>
<reference evidence="2 3" key="1">
    <citation type="journal article" date="2010" name="Nature">
        <title>Genome sequencing and analysis of the model grass Brachypodium distachyon.</title>
        <authorList>
            <consortium name="International Brachypodium Initiative"/>
        </authorList>
    </citation>
    <scope>NUCLEOTIDE SEQUENCE [LARGE SCALE GENOMIC DNA]</scope>
    <source>
        <strain evidence="2 3">Bd21</strain>
    </source>
</reference>
<name>A0A2K2DT09_BRADI</name>
<feature type="region of interest" description="Disordered" evidence="1">
    <location>
        <begin position="1"/>
        <end position="30"/>
    </location>
</feature>
<proteinExistence type="predicted"/>
<dbReference type="InParanoid" id="A0A2K2DT09"/>
<dbReference type="Proteomes" id="UP000008810">
    <property type="component" value="Chromosome 1"/>
</dbReference>
<dbReference type="EnsemblPlants" id="PNT77406">
    <property type="protein sequence ID" value="PNT77406"/>
    <property type="gene ID" value="BRADI_1g62075v3"/>
</dbReference>
<sequence>MHMQHQIIGEGERKRHDSPPRGVDRKDFVC</sequence>
<evidence type="ECO:0000313" key="3">
    <source>
        <dbReference type="EnsemblPlants" id="PNT77406"/>
    </source>
</evidence>
<feature type="compositionally biased region" description="Basic and acidic residues" evidence="1">
    <location>
        <begin position="10"/>
        <end position="30"/>
    </location>
</feature>
<evidence type="ECO:0000256" key="1">
    <source>
        <dbReference type="SAM" id="MobiDB-lite"/>
    </source>
</evidence>
<dbReference type="Gramene" id="PNT77406">
    <property type="protein sequence ID" value="PNT77406"/>
    <property type="gene ID" value="BRADI_1g62075v3"/>
</dbReference>
<keyword evidence="4" id="KW-1185">Reference proteome</keyword>
<dbReference type="EMBL" id="CM000880">
    <property type="protein sequence ID" value="PNT77406.1"/>
    <property type="molecule type" value="Genomic_DNA"/>
</dbReference>
<reference evidence="3" key="3">
    <citation type="submission" date="2018-08" db="UniProtKB">
        <authorList>
            <consortium name="EnsemblPlants"/>
        </authorList>
    </citation>
    <scope>IDENTIFICATION</scope>
    <source>
        <strain evidence="3">cv. Bd21</strain>
    </source>
</reference>
<reference evidence="2" key="2">
    <citation type="submission" date="2017-06" db="EMBL/GenBank/DDBJ databases">
        <title>WGS assembly of Brachypodium distachyon.</title>
        <authorList>
            <consortium name="The International Brachypodium Initiative"/>
            <person name="Lucas S."/>
            <person name="Harmon-Smith M."/>
            <person name="Lail K."/>
            <person name="Tice H."/>
            <person name="Grimwood J."/>
            <person name="Bruce D."/>
            <person name="Barry K."/>
            <person name="Shu S."/>
            <person name="Lindquist E."/>
            <person name="Wang M."/>
            <person name="Pitluck S."/>
            <person name="Vogel J.P."/>
            <person name="Garvin D.F."/>
            <person name="Mockler T.C."/>
            <person name="Schmutz J."/>
            <person name="Rokhsar D."/>
            <person name="Bevan M.W."/>
        </authorList>
    </citation>
    <scope>NUCLEOTIDE SEQUENCE</scope>
    <source>
        <strain evidence="2">Bd21</strain>
    </source>
</reference>
<protein>
    <submittedName>
        <fullName evidence="2 3">Uncharacterized protein</fullName>
    </submittedName>
</protein>